<reference evidence="3" key="1">
    <citation type="submission" date="2012-04" db="EMBL/GenBank/DDBJ databases">
        <title>Complete genome sequence of Helicobacter cetorum strain MIT 00-7128.</title>
        <authorList>
            <person name="Kersulyte D."/>
            <person name="Berg D.E."/>
        </authorList>
    </citation>
    <scope>NUCLEOTIDE SEQUENCE [LARGE SCALE GENOMIC DNA]</scope>
    <source>
        <strain evidence="3">MIT 00-7128</strain>
    </source>
</reference>
<keyword evidence="1" id="KW-0812">Transmembrane</keyword>
<feature type="transmembrane region" description="Helical" evidence="1">
    <location>
        <begin position="21"/>
        <end position="41"/>
    </location>
</feature>
<keyword evidence="3" id="KW-1185">Reference proteome</keyword>
<dbReference type="EMBL" id="CP003479">
    <property type="protein sequence ID" value="AFI04017.1"/>
    <property type="molecule type" value="Genomic_DNA"/>
</dbReference>
<dbReference type="KEGG" id="hce:HCW_03690"/>
<evidence type="ECO:0000313" key="3">
    <source>
        <dbReference type="Proteomes" id="UP000005010"/>
    </source>
</evidence>
<dbReference type="RefSeq" id="WP_014660887.1">
    <property type="nucleotide sequence ID" value="NC_017737.1"/>
</dbReference>
<gene>
    <name evidence="2" type="ordered locus">HCW_03690</name>
</gene>
<keyword evidence="1" id="KW-0472">Membrane</keyword>
<name>I0EM48_HELC0</name>
<evidence type="ECO:0000256" key="1">
    <source>
        <dbReference type="SAM" id="Phobius"/>
    </source>
</evidence>
<accession>I0EM48</accession>
<evidence type="ECO:0000313" key="2">
    <source>
        <dbReference type="EMBL" id="AFI04017.1"/>
    </source>
</evidence>
<dbReference type="PATRIC" id="fig|182217.3.peg.789"/>
<organism evidence="2 3">
    <name type="scientific">Helicobacter cetorum (strain ATCC BAA-429 / MIT 00-7128)</name>
    <dbReference type="NCBI Taxonomy" id="182217"/>
    <lineage>
        <taxon>Bacteria</taxon>
        <taxon>Pseudomonadati</taxon>
        <taxon>Campylobacterota</taxon>
        <taxon>Epsilonproteobacteria</taxon>
        <taxon>Campylobacterales</taxon>
        <taxon>Helicobacteraceae</taxon>
        <taxon>Helicobacter</taxon>
    </lineage>
</organism>
<feature type="transmembrane region" description="Helical" evidence="1">
    <location>
        <begin position="94"/>
        <end position="115"/>
    </location>
</feature>
<feature type="transmembrane region" description="Helical" evidence="1">
    <location>
        <begin position="176"/>
        <end position="198"/>
    </location>
</feature>
<feature type="transmembrane region" description="Helical" evidence="1">
    <location>
        <begin position="121"/>
        <end position="138"/>
    </location>
</feature>
<dbReference type="AlphaFoldDB" id="I0EM48"/>
<sequence>MNHTNIIHLQKSKELQFIKKCLLYYFFAPLSAIIACILFITLSGLKTSQITPLFISQHPSIYFFLLAFLLCILGFVAGAIGFYQLSKLSRNLQLFEYFTFSFVALTLCSLLGYLLPNQKNTLSLMGNAFSIFYLYKLYRELSLCTKERYFFVGFRLFLFAMFLALIGVLMGQTLSIAFLMVAMLLISVALILLGRAFLHFSQVCLK</sequence>
<keyword evidence="1" id="KW-1133">Transmembrane helix</keyword>
<dbReference type="HOGENOM" id="CLU_1353090_0_0_7"/>
<dbReference type="Proteomes" id="UP000005010">
    <property type="component" value="Chromosome"/>
</dbReference>
<dbReference type="STRING" id="182217.HCW_03690"/>
<feature type="transmembrane region" description="Helical" evidence="1">
    <location>
        <begin position="61"/>
        <end position="82"/>
    </location>
</feature>
<proteinExistence type="predicted"/>
<protein>
    <submittedName>
        <fullName evidence="2">Uncharacterized protein</fullName>
    </submittedName>
</protein>
<feature type="transmembrane region" description="Helical" evidence="1">
    <location>
        <begin position="150"/>
        <end position="170"/>
    </location>
</feature>